<name>A0A1V1P257_9BACT</name>
<dbReference type="AlphaFoldDB" id="A0A1V1P257"/>
<dbReference type="EMBL" id="ATBP01000801">
    <property type="protein sequence ID" value="ETR68898.1"/>
    <property type="molecule type" value="Genomic_DNA"/>
</dbReference>
<gene>
    <name evidence="2" type="ORF">OMM_04286</name>
</gene>
<organism evidence="2 3">
    <name type="scientific">Candidatus Magnetoglobus multicellularis str. Araruama</name>
    <dbReference type="NCBI Taxonomy" id="890399"/>
    <lineage>
        <taxon>Bacteria</taxon>
        <taxon>Pseudomonadati</taxon>
        <taxon>Thermodesulfobacteriota</taxon>
        <taxon>Desulfobacteria</taxon>
        <taxon>Desulfobacterales</taxon>
        <taxon>Desulfobacteraceae</taxon>
        <taxon>Candidatus Magnetoglobus</taxon>
    </lineage>
</organism>
<protein>
    <submittedName>
        <fullName evidence="2">Uncharacterized protein</fullName>
    </submittedName>
</protein>
<keyword evidence="1" id="KW-0472">Membrane</keyword>
<comment type="caution">
    <text evidence="2">The sequence shown here is derived from an EMBL/GenBank/DDBJ whole genome shotgun (WGS) entry which is preliminary data.</text>
</comment>
<feature type="transmembrane region" description="Helical" evidence="1">
    <location>
        <begin position="124"/>
        <end position="143"/>
    </location>
</feature>
<evidence type="ECO:0000256" key="1">
    <source>
        <dbReference type="SAM" id="Phobius"/>
    </source>
</evidence>
<evidence type="ECO:0000313" key="2">
    <source>
        <dbReference type="EMBL" id="ETR68898.1"/>
    </source>
</evidence>
<sequence length="312" mass="36187">MKNKDFTNLLPELFFGSLRKQLMIGILPVDTVIDLLHPVLENFNQVFPKLPAAIQYDLKIILSLYPEIVEKYEIQDIVTLKCFLYKHWRSLYLSAIRFKRKVKNRFKRQPYIDISVPARKMRPAWAVVYAGILLAIGLTFYTYTHQKSNLISSNNIVSQITTFTPNKFLFHMADNQSILAFSNTTSTTANTIKTGLLIASLELSIQTDQSQYISKILDLLKRNVQDHPQLVKPFLEYQADYQNADINALQKQFELFFEASKQLDSYRLGEWCAVAQAILSSKNIDWVHAYFSHEQRDIIQNYLKKSGTKKCE</sequence>
<accession>A0A1V1P257</accession>
<keyword evidence="1" id="KW-0812">Transmembrane</keyword>
<reference evidence="3" key="1">
    <citation type="submission" date="2012-11" db="EMBL/GenBank/DDBJ databases">
        <authorList>
            <person name="Lucero-Rivera Y.E."/>
            <person name="Tovar-Ramirez D."/>
        </authorList>
    </citation>
    <scope>NUCLEOTIDE SEQUENCE [LARGE SCALE GENOMIC DNA]</scope>
    <source>
        <strain evidence="3">Araruama</strain>
    </source>
</reference>
<keyword evidence="1" id="KW-1133">Transmembrane helix</keyword>
<evidence type="ECO:0000313" key="3">
    <source>
        <dbReference type="Proteomes" id="UP000189670"/>
    </source>
</evidence>
<proteinExistence type="predicted"/>
<dbReference type="Proteomes" id="UP000189670">
    <property type="component" value="Unassembled WGS sequence"/>
</dbReference>